<organism evidence="2 3">
    <name type="scientific">Caulifigura coniformis</name>
    <dbReference type="NCBI Taxonomy" id="2527983"/>
    <lineage>
        <taxon>Bacteria</taxon>
        <taxon>Pseudomonadati</taxon>
        <taxon>Planctomycetota</taxon>
        <taxon>Planctomycetia</taxon>
        <taxon>Planctomycetales</taxon>
        <taxon>Planctomycetaceae</taxon>
        <taxon>Caulifigura</taxon>
    </lineage>
</organism>
<keyword evidence="1" id="KW-0472">Membrane</keyword>
<dbReference type="RefSeq" id="WP_145029933.1">
    <property type="nucleotide sequence ID" value="NZ_CP036271.1"/>
</dbReference>
<protein>
    <submittedName>
        <fullName evidence="2">Uncharacterized protein</fullName>
    </submittedName>
</protein>
<reference evidence="2 3" key="1">
    <citation type="submission" date="2019-02" db="EMBL/GenBank/DDBJ databases">
        <title>Deep-cultivation of Planctomycetes and their phenomic and genomic characterization uncovers novel biology.</title>
        <authorList>
            <person name="Wiegand S."/>
            <person name="Jogler M."/>
            <person name="Boedeker C."/>
            <person name="Pinto D."/>
            <person name="Vollmers J."/>
            <person name="Rivas-Marin E."/>
            <person name="Kohn T."/>
            <person name="Peeters S.H."/>
            <person name="Heuer A."/>
            <person name="Rast P."/>
            <person name="Oberbeckmann S."/>
            <person name="Bunk B."/>
            <person name="Jeske O."/>
            <person name="Meyerdierks A."/>
            <person name="Storesund J.E."/>
            <person name="Kallscheuer N."/>
            <person name="Luecker S."/>
            <person name="Lage O.M."/>
            <person name="Pohl T."/>
            <person name="Merkel B.J."/>
            <person name="Hornburger P."/>
            <person name="Mueller R.-W."/>
            <person name="Bruemmer F."/>
            <person name="Labrenz M."/>
            <person name="Spormann A.M."/>
            <person name="Op den Camp H."/>
            <person name="Overmann J."/>
            <person name="Amann R."/>
            <person name="Jetten M.S.M."/>
            <person name="Mascher T."/>
            <person name="Medema M.H."/>
            <person name="Devos D.P."/>
            <person name="Kaster A.-K."/>
            <person name="Ovreas L."/>
            <person name="Rohde M."/>
            <person name="Galperin M.Y."/>
            <person name="Jogler C."/>
        </authorList>
    </citation>
    <scope>NUCLEOTIDE SEQUENCE [LARGE SCALE GENOMIC DNA]</scope>
    <source>
        <strain evidence="2 3">Pan44</strain>
    </source>
</reference>
<gene>
    <name evidence="2" type="ORF">Pan44_21660</name>
</gene>
<feature type="transmembrane region" description="Helical" evidence="1">
    <location>
        <begin position="36"/>
        <end position="59"/>
    </location>
</feature>
<evidence type="ECO:0000313" key="3">
    <source>
        <dbReference type="Proteomes" id="UP000315700"/>
    </source>
</evidence>
<feature type="transmembrane region" description="Helical" evidence="1">
    <location>
        <begin position="71"/>
        <end position="89"/>
    </location>
</feature>
<proteinExistence type="predicted"/>
<dbReference type="InParanoid" id="A0A517SDE0"/>
<dbReference type="EMBL" id="CP036271">
    <property type="protein sequence ID" value="QDT54139.1"/>
    <property type="molecule type" value="Genomic_DNA"/>
</dbReference>
<evidence type="ECO:0000313" key="2">
    <source>
        <dbReference type="EMBL" id="QDT54139.1"/>
    </source>
</evidence>
<sequence>MEAVTLAWIASALSAVLALAASSVSYAPSVPRWIPVALPAISSAMFLFSTAGAIALGRLSPGHRIRQSRSLRFMLAVVVLLALVLVVLVG</sequence>
<evidence type="ECO:0000256" key="1">
    <source>
        <dbReference type="SAM" id="Phobius"/>
    </source>
</evidence>
<keyword evidence="1" id="KW-0812">Transmembrane</keyword>
<dbReference type="AlphaFoldDB" id="A0A517SDE0"/>
<keyword evidence="3" id="KW-1185">Reference proteome</keyword>
<dbReference type="Proteomes" id="UP000315700">
    <property type="component" value="Chromosome"/>
</dbReference>
<keyword evidence="1" id="KW-1133">Transmembrane helix</keyword>
<dbReference type="KEGG" id="ccos:Pan44_21660"/>
<accession>A0A517SDE0</accession>
<name>A0A517SDE0_9PLAN</name>